<feature type="compositionally biased region" description="Polar residues" evidence="1">
    <location>
        <begin position="244"/>
        <end position="260"/>
    </location>
</feature>
<feature type="compositionally biased region" description="Pro residues" evidence="1">
    <location>
        <begin position="424"/>
        <end position="440"/>
    </location>
</feature>
<evidence type="ECO:0000313" key="3">
    <source>
        <dbReference type="EMBL" id="KJA18354.1"/>
    </source>
</evidence>
<dbReference type="EMBL" id="KN817590">
    <property type="protein sequence ID" value="KJA18354.1"/>
    <property type="molecule type" value="Genomic_DNA"/>
</dbReference>
<feature type="region of interest" description="Disordered" evidence="1">
    <location>
        <begin position="297"/>
        <end position="328"/>
    </location>
</feature>
<evidence type="ECO:0000256" key="2">
    <source>
        <dbReference type="SAM" id="Phobius"/>
    </source>
</evidence>
<keyword evidence="4" id="KW-1185">Reference proteome</keyword>
<keyword evidence="2" id="KW-0812">Transmembrane</keyword>
<proteinExistence type="predicted"/>
<feature type="compositionally biased region" description="Low complexity" evidence="1">
    <location>
        <begin position="378"/>
        <end position="412"/>
    </location>
</feature>
<keyword evidence="2" id="KW-0472">Membrane</keyword>
<name>A0A0D2NHB1_HYPSF</name>
<feature type="region of interest" description="Disordered" evidence="1">
    <location>
        <begin position="342"/>
        <end position="624"/>
    </location>
</feature>
<dbReference type="OMA" id="IWSACSY"/>
<feature type="region of interest" description="Disordered" evidence="1">
    <location>
        <begin position="241"/>
        <end position="260"/>
    </location>
</feature>
<feature type="compositionally biased region" description="Polar residues" evidence="1">
    <location>
        <begin position="206"/>
        <end position="220"/>
    </location>
</feature>
<protein>
    <submittedName>
        <fullName evidence="3">Uncharacterized protein</fullName>
    </submittedName>
</protein>
<evidence type="ECO:0000313" key="4">
    <source>
        <dbReference type="Proteomes" id="UP000054270"/>
    </source>
</evidence>
<dbReference type="AlphaFoldDB" id="A0A0D2NHB1"/>
<feature type="transmembrane region" description="Helical" evidence="2">
    <location>
        <begin position="112"/>
        <end position="133"/>
    </location>
</feature>
<accession>A0A0D2NHB1</accession>
<feature type="compositionally biased region" description="Pro residues" evidence="1">
    <location>
        <begin position="491"/>
        <end position="505"/>
    </location>
</feature>
<dbReference type="Proteomes" id="UP000054270">
    <property type="component" value="Unassembled WGS sequence"/>
</dbReference>
<dbReference type="OrthoDB" id="3062174at2759"/>
<reference evidence="4" key="1">
    <citation type="submission" date="2014-04" db="EMBL/GenBank/DDBJ databases">
        <title>Evolutionary Origins and Diversification of the Mycorrhizal Mutualists.</title>
        <authorList>
            <consortium name="DOE Joint Genome Institute"/>
            <consortium name="Mycorrhizal Genomics Consortium"/>
            <person name="Kohler A."/>
            <person name="Kuo A."/>
            <person name="Nagy L.G."/>
            <person name="Floudas D."/>
            <person name="Copeland A."/>
            <person name="Barry K.W."/>
            <person name="Cichocki N."/>
            <person name="Veneault-Fourrey C."/>
            <person name="LaButti K."/>
            <person name="Lindquist E.A."/>
            <person name="Lipzen A."/>
            <person name="Lundell T."/>
            <person name="Morin E."/>
            <person name="Murat C."/>
            <person name="Riley R."/>
            <person name="Ohm R."/>
            <person name="Sun H."/>
            <person name="Tunlid A."/>
            <person name="Henrissat B."/>
            <person name="Grigoriev I.V."/>
            <person name="Hibbett D.S."/>
            <person name="Martin F."/>
        </authorList>
    </citation>
    <scope>NUCLEOTIDE SEQUENCE [LARGE SCALE GENOMIC DNA]</scope>
    <source>
        <strain evidence="4">FD-334 SS-4</strain>
    </source>
</reference>
<feature type="region of interest" description="Disordered" evidence="1">
    <location>
        <begin position="668"/>
        <end position="716"/>
    </location>
</feature>
<organism evidence="3 4">
    <name type="scientific">Hypholoma sublateritium (strain FD-334 SS-4)</name>
    <dbReference type="NCBI Taxonomy" id="945553"/>
    <lineage>
        <taxon>Eukaryota</taxon>
        <taxon>Fungi</taxon>
        <taxon>Dikarya</taxon>
        <taxon>Basidiomycota</taxon>
        <taxon>Agaricomycotina</taxon>
        <taxon>Agaricomycetes</taxon>
        <taxon>Agaricomycetidae</taxon>
        <taxon>Agaricales</taxon>
        <taxon>Agaricineae</taxon>
        <taxon>Strophariaceae</taxon>
        <taxon>Hypholoma</taxon>
    </lineage>
</organism>
<feature type="compositionally biased region" description="Polar residues" evidence="1">
    <location>
        <begin position="550"/>
        <end position="560"/>
    </location>
</feature>
<feature type="region of interest" description="Disordered" evidence="1">
    <location>
        <begin position="196"/>
        <end position="220"/>
    </location>
</feature>
<feature type="compositionally biased region" description="Polar residues" evidence="1">
    <location>
        <begin position="580"/>
        <end position="590"/>
    </location>
</feature>
<feature type="compositionally biased region" description="Polar residues" evidence="1">
    <location>
        <begin position="297"/>
        <end position="315"/>
    </location>
</feature>
<keyword evidence="2" id="KW-1133">Transmembrane helix</keyword>
<evidence type="ECO:0000256" key="1">
    <source>
        <dbReference type="SAM" id="MobiDB-lite"/>
    </source>
</evidence>
<sequence>MVTAIQNVPSQSLAHYGIFSNKVYFNIWSACSYSSGNNTLPSFDQWTSTCTDNAIDLTESASKANSSGGIGITVPAWGNLDIPGNTSFDLQKAVEVVVSAKSGTASWTVFQILAPVISAVVAILVTFSFIYFFKPRLAYFRVRSHRARDFFRPTHRVKNVSESAPVGWMIEQGEPPTQVTPPRMKDPLSPIETNRGTIITIPGNPSVPSSNYGLSGDNPNEPNLELRGVGSPKVPGGRVYPFAPSQQPVPSQSTTAETSRKASTVSLVDWARGMHIPMPWKSGPVPVTVTPPHESFTMDTSSRPSGGMSTDTISSFACRGQDNPRPSVDLVREHEDTEDHLYLEDATEDPGSDEGTSLIDKERGSVILIGRYKRKSRSSGTKSSDMHSSSIHSSVKIVSPSNSTSSPRDSNPGNSIFSWTWPRLPVPPVPNRPAPPPPPVQKAAKPRNSALGALSSSHPLPTIPPNRPMSPIQEDSAFDSDLGAWRRSPSPIRPPLAPVPPPPRTEPITHPAPAALSMARRPSGDNPRPLPLPSPAVLSAASHSEHLSPHQRSASHTFSASALYEEFANVGPAGHEHSRSTSTDSNTSAAQLRPGQRSLTGASRPLPTPSGTPRPAPQNLPQAHAFYTHQLSGSVSAASLASSSGAHSTVQFREPFAQVASHGRGLVPDDVQSFYATPIDPLDRVRSPPPMDEEEGDPGLLFPLSVRGAGYRGTPN</sequence>
<feature type="compositionally biased region" description="Pro residues" evidence="1">
    <location>
        <begin position="606"/>
        <end position="618"/>
    </location>
</feature>
<gene>
    <name evidence="3" type="ORF">HYPSUDRAFT_205465</name>
</gene>